<dbReference type="EMBL" id="JASAOG010000293">
    <property type="protein sequence ID" value="KAK0041000.1"/>
    <property type="molecule type" value="Genomic_DNA"/>
</dbReference>
<evidence type="ECO:0000313" key="1">
    <source>
        <dbReference type="EMBL" id="KAK0041000.1"/>
    </source>
</evidence>
<accession>A0AAD8EV31</accession>
<proteinExistence type="predicted"/>
<dbReference type="Proteomes" id="UP001233172">
    <property type="component" value="Unassembled WGS sequence"/>
</dbReference>
<keyword evidence="2" id="KW-1185">Reference proteome</keyword>
<organism evidence="1 2">
    <name type="scientific">Biomphalaria pfeifferi</name>
    <name type="common">Bloodfluke planorb</name>
    <name type="synonym">Freshwater snail</name>
    <dbReference type="NCBI Taxonomy" id="112525"/>
    <lineage>
        <taxon>Eukaryota</taxon>
        <taxon>Metazoa</taxon>
        <taxon>Spiralia</taxon>
        <taxon>Lophotrochozoa</taxon>
        <taxon>Mollusca</taxon>
        <taxon>Gastropoda</taxon>
        <taxon>Heterobranchia</taxon>
        <taxon>Euthyneura</taxon>
        <taxon>Panpulmonata</taxon>
        <taxon>Hygrophila</taxon>
        <taxon>Lymnaeoidea</taxon>
        <taxon>Planorbidae</taxon>
        <taxon>Biomphalaria</taxon>
    </lineage>
</organism>
<gene>
    <name evidence="1" type="ORF">Bpfe_029592</name>
</gene>
<protein>
    <submittedName>
        <fullName evidence="1">Uncharacterized protein</fullName>
    </submittedName>
</protein>
<sequence length="108" mass="12782">PIYHSDPQGRNYSLRINVYEIHCPVQTLCKREYPWMMNRALWRVYDPYDIRLSAHWFASEKGRELHKQLSRPDRKDALWELCCAERAVLASSESDGGRRAIASRTMKQ</sequence>
<feature type="non-terminal residue" evidence="1">
    <location>
        <position position="1"/>
    </location>
</feature>
<dbReference type="AlphaFoldDB" id="A0AAD8EV31"/>
<reference evidence="1" key="2">
    <citation type="submission" date="2023-04" db="EMBL/GenBank/DDBJ databases">
        <authorList>
            <person name="Bu L."/>
            <person name="Lu L."/>
            <person name="Laidemitt M.R."/>
            <person name="Zhang S.M."/>
            <person name="Mutuku M."/>
            <person name="Mkoji G."/>
            <person name="Steinauer M."/>
            <person name="Loker E.S."/>
        </authorList>
    </citation>
    <scope>NUCLEOTIDE SEQUENCE</scope>
    <source>
        <strain evidence="1">KasaAsao</strain>
        <tissue evidence="1">Whole Snail</tissue>
    </source>
</reference>
<reference evidence="1" key="1">
    <citation type="journal article" date="2023" name="PLoS Negl. Trop. Dis.">
        <title>A genome sequence for Biomphalaria pfeifferi, the major vector snail for the human-infecting parasite Schistosoma mansoni.</title>
        <authorList>
            <person name="Bu L."/>
            <person name="Lu L."/>
            <person name="Laidemitt M.R."/>
            <person name="Zhang S.M."/>
            <person name="Mutuku M."/>
            <person name="Mkoji G."/>
            <person name="Steinauer M."/>
            <person name="Loker E.S."/>
        </authorList>
    </citation>
    <scope>NUCLEOTIDE SEQUENCE</scope>
    <source>
        <strain evidence="1">KasaAsao</strain>
    </source>
</reference>
<comment type="caution">
    <text evidence="1">The sequence shown here is derived from an EMBL/GenBank/DDBJ whole genome shotgun (WGS) entry which is preliminary data.</text>
</comment>
<evidence type="ECO:0000313" key="2">
    <source>
        <dbReference type="Proteomes" id="UP001233172"/>
    </source>
</evidence>
<name>A0AAD8EV31_BIOPF</name>